<dbReference type="AlphaFoldDB" id="A0A1H6HYM1"/>
<organism evidence="3 4">
    <name type="scientific">Halopenitus malekzadehii</name>
    <dbReference type="NCBI Taxonomy" id="1267564"/>
    <lineage>
        <taxon>Archaea</taxon>
        <taxon>Methanobacteriati</taxon>
        <taxon>Methanobacteriota</taxon>
        <taxon>Stenosarchaea group</taxon>
        <taxon>Halobacteria</taxon>
        <taxon>Halobacteriales</taxon>
        <taxon>Haloferacaceae</taxon>
        <taxon>Halopenitus</taxon>
    </lineage>
</organism>
<dbReference type="InterPro" id="IPR019278">
    <property type="entry name" value="DICT_dom"/>
</dbReference>
<protein>
    <submittedName>
        <fullName evidence="3">Diguanylate Cyclase and Two-component system sensory domain-containing protein</fullName>
    </submittedName>
</protein>
<evidence type="ECO:0000313" key="4">
    <source>
        <dbReference type="Proteomes" id="UP000199215"/>
    </source>
</evidence>
<keyword evidence="4" id="KW-1185">Reference proteome</keyword>
<feature type="compositionally biased region" description="Polar residues" evidence="1">
    <location>
        <begin position="74"/>
        <end position="89"/>
    </location>
</feature>
<evidence type="ECO:0000259" key="2">
    <source>
        <dbReference type="Pfam" id="PF10069"/>
    </source>
</evidence>
<dbReference type="Pfam" id="PF10069">
    <property type="entry name" value="DICT"/>
    <property type="match status" value="1"/>
</dbReference>
<dbReference type="RefSeq" id="WP_092814420.1">
    <property type="nucleotide sequence ID" value="NZ_FNWU01000001.1"/>
</dbReference>
<evidence type="ECO:0000256" key="1">
    <source>
        <dbReference type="SAM" id="MobiDB-lite"/>
    </source>
</evidence>
<feature type="region of interest" description="Disordered" evidence="1">
    <location>
        <begin position="73"/>
        <end position="105"/>
    </location>
</feature>
<dbReference type="InterPro" id="IPR016954">
    <property type="entry name" value="Uncharacterised_Vng0742h"/>
</dbReference>
<feature type="compositionally biased region" description="Low complexity" evidence="1">
    <location>
        <begin position="90"/>
        <end position="99"/>
    </location>
</feature>
<proteinExistence type="predicted"/>
<feature type="domain" description="DICT" evidence="2">
    <location>
        <begin position="113"/>
        <end position="227"/>
    </location>
</feature>
<name>A0A1H6HYM1_9EURY</name>
<dbReference type="EMBL" id="FNWU01000001">
    <property type="protein sequence ID" value="SEH41221.1"/>
    <property type="molecule type" value="Genomic_DNA"/>
</dbReference>
<dbReference type="PIRSF" id="PIRSF030471">
    <property type="entry name" value="STR_Vng0742h_prd"/>
    <property type="match status" value="1"/>
</dbReference>
<accession>A0A1H6HYM1</accession>
<dbReference type="OrthoDB" id="198447at2157"/>
<gene>
    <name evidence="3" type="ORF">SAMN05192561_101751</name>
</gene>
<dbReference type="Proteomes" id="UP000199215">
    <property type="component" value="Unassembled WGS sequence"/>
</dbReference>
<sequence length="264" mass="28363">MSLIELIARVEATAATLLVVNANATAREELAETFADRNLVVTEATLPGAPDRFAVLARDGEFVTAVAIDDLLSPSRTSQNDSSPGTSQNDSSSGGPSSDETAPEFDRRSYASVLDALDETTFTSYSKRKMVAASREIEDRAWRVGSGELHAGFQTLATLGGAVETYNRLAEREGLAVHAYAAPEGPVPDADFEVHVERAPEIREAWFVAYDGGGLEENACLLLAEEREPNRFFGFWTYDHETVDGAIAHVSETYGVTAPGGADE</sequence>
<reference evidence="3 4" key="1">
    <citation type="submission" date="2016-10" db="EMBL/GenBank/DDBJ databases">
        <authorList>
            <person name="de Groot N.N."/>
        </authorList>
    </citation>
    <scope>NUCLEOTIDE SEQUENCE [LARGE SCALE GENOMIC DNA]</scope>
    <source>
        <strain evidence="3 4">IBRC-M10418</strain>
    </source>
</reference>
<evidence type="ECO:0000313" key="3">
    <source>
        <dbReference type="EMBL" id="SEH41221.1"/>
    </source>
</evidence>